<keyword evidence="8" id="KW-1185">Reference proteome</keyword>
<dbReference type="SUPFAM" id="SSF50978">
    <property type="entry name" value="WD40 repeat-like"/>
    <property type="match status" value="1"/>
</dbReference>
<organism evidence="7 8">
    <name type="scientific">Apiotrichum porosum</name>
    <dbReference type="NCBI Taxonomy" id="105984"/>
    <lineage>
        <taxon>Eukaryota</taxon>
        <taxon>Fungi</taxon>
        <taxon>Dikarya</taxon>
        <taxon>Basidiomycota</taxon>
        <taxon>Agaricomycotina</taxon>
        <taxon>Tremellomycetes</taxon>
        <taxon>Trichosporonales</taxon>
        <taxon>Trichosporonaceae</taxon>
        <taxon>Apiotrichum</taxon>
    </lineage>
</organism>
<dbReference type="OrthoDB" id="10265988at2759"/>
<feature type="region of interest" description="Disordered" evidence="5">
    <location>
        <begin position="317"/>
        <end position="352"/>
    </location>
</feature>
<dbReference type="PRINTS" id="PR00320">
    <property type="entry name" value="GPROTEINBRPT"/>
</dbReference>
<dbReference type="PROSITE" id="PS50082">
    <property type="entry name" value="WD_REPEATS_2"/>
    <property type="match status" value="5"/>
</dbReference>
<feature type="repeat" description="WD" evidence="4">
    <location>
        <begin position="298"/>
        <end position="321"/>
    </location>
</feature>
<evidence type="ECO:0000256" key="4">
    <source>
        <dbReference type="PROSITE-ProRule" id="PRU00221"/>
    </source>
</evidence>
<dbReference type="InterPro" id="IPR001680">
    <property type="entry name" value="WD40_rpt"/>
</dbReference>
<dbReference type="PANTHER" id="PTHR19849:SF0">
    <property type="entry name" value="PHOSPHOLIPASE A-2-ACTIVATING PROTEIN"/>
    <property type="match status" value="1"/>
</dbReference>
<proteinExistence type="predicted"/>
<dbReference type="GO" id="GO:0043130">
    <property type="term" value="F:ubiquitin binding"/>
    <property type="evidence" value="ECO:0007669"/>
    <property type="project" value="TreeGrafter"/>
</dbReference>
<reference evidence="7 8" key="1">
    <citation type="submission" date="2018-11" db="EMBL/GenBank/DDBJ databases">
        <title>Genome sequence of Apiotrichum porosum DSM 27194.</title>
        <authorList>
            <person name="Aliyu H."/>
            <person name="Gorte O."/>
            <person name="Ochsenreither K."/>
        </authorList>
    </citation>
    <scope>NUCLEOTIDE SEQUENCE [LARGE SCALE GENOMIC DNA]</scope>
    <source>
        <strain evidence="7 8">DSM 27194</strain>
    </source>
</reference>
<dbReference type="InterPro" id="IPR020472">
    <property type="entry name" value="WD40_PAC1"/>
</dbReference>
<dbReference type="Pfam" id="PF00400">
    <property type="entry name" value="WD40"/>
    <property type="match status" value="6"/>
</dbReference>
<keyword evidence="1" id="KW-0963">Cytoplasm</keyword>
<keyword evidence="2 4" id="KW-0853">WD repeat</keyword>
<dbReference type="GO" id="GO:0005634">
    <property type="term" value="C:nucleus"/>
    <property type="evidence" value="ECO:0007669"/>
    <property type="project" value="TreeGrafter"/>
</dbReference>
<dbReference type="RefSeq" id="XP_028474057.1">
    <property type="nucleotide sequence ID" value="XM_028617594.1"/>
</dbReference>
<evidence type="ECO:0000256" key="1">
    <source>
        <dbReference type="ARBA" id="ARBA00022490"/>
    </source>
</evidence>
<evidence type="ECO:0000256" key="5">
    <source>
        <dbReference type="SAM" id="MobiDB-lite"/>
    </source>
</evidence>
<dbReference type="AlphaFoldDB" id="A0A427XJ62"/>
<dbReference type="GO" id="GO:0005737">
    <property type="term" value="C:cytoplasm"/>
    <property type="evidence" value="ECO:0007669"/>
    <property type="project" value="TreeGrafter"/>
</dbReference>
<dbReference type="EMBL" id="RSCE01000011">
    <property type="protein sequence ID" value="RSH78910.1"/>
    <property type="molecule type" value="Genomic_DNA"/>
</dbReference>
<dbReference type="SMART" id="SM00320">
    <property type="entry name" value="WD40"/>
    <property type="match status" value="7"/>
</dbReference>
<dbReference type="InterPro" id="IPR036322">
    <property type="entry name" value="WD40_repeat_dom_sf"/>
</dbReference>
<evidence type="ECO:0000313" key="8">
    <source>
        <dbReference type="Proteomes" id="UP000279236"/>
    </source>
</evidence>
<feature type="domain" description="PFU" evidence="6">
    <location>
        <begin position="312"/>
        <end position="419"/>
    </location>
</feature>
<dbReference type="Pfam" id="PF09070">
    <property type="entry name" value="PFU"/>
    <property type="match status" value="1"/>
</dbReference>
<dbReference type="GeneID" id="39586376"/>
<dbReference type="InterPro" id="IPR038122">
    <property type="entry name" value="PFU_sf"/>
</dbReference>
<feature type="repeat" description="WD" evidence="4">
    <location>
        <begin position="241"/>
        <end position="272"/>
    </location>
</feature>
<dbReference type="PROSITE" id="PS51394">
    <property type="entry name" value="PFU"/>
    <property type="match status" value="1"/>
</dbReference>
<dbReference type="InterPro" id="IPR015155">
    <property type="entry name" value="PFU"/>
</dbReference>
<evidence type="ECO:0000256" key="3">
    <source>
        <dbReference type="ARBA" id="ARBA00022737"/>
    </source>
</evidence>
<dbReference type="Gene3D" id="2.130.10.10">
    <property type="entry name" value="YVTN repeat-like/Quinoprotein amine dehydrogenase"/>
    <property type="match status" value="1"/>
</dbReference>
<comment type="caution">
    <text evidence="7">The sequence shown here is derived from an EMBL/GenBank/DDBJ whole genome shotgun (WGS) entry which is preliminary data.</text>
</comment>
<evidence type="ECO:0000256" key="2">
    <source>
        <dbReference type="ARBA" id="ARBA00022574"/>
    </source>
</evidence>
<protein>
    <recommendedName>
        <fullName evidence="6">PFU domain-containing protein</fullName>
    </recommendedName>
</protein>
<sequence length="419" mass="45587">MRHPPYHLLSNLQPPHSSDVKAVLAIGSDLLASASRDSTVAVWKRQSSEETNDPRQPLQLQALLGGHDAYVNSLAHIPGKDEDVGLLVSGGNSSLILLHSLDTLAPDAQHCLIGHALNVCALAFNPKLGKLLSGSWDCSARVWSQTQDGWACDAVLEGHEQAVWDVQAVDDGRYYGSYLTGSADNTIRLWSATGEQLQRFKGSPEPVRSLAMLPGGDEFASACNDGIIRIWDMSGNILATLEGHSDYVYQVRYSPTGHLFSCGEDHTLRVWNRQGQQERVLKHPCTTVWTVTSFLDGLVVTGGSDGVVRVWDYSAESSLQDETGPQPTESNITNGAQDVSQPVDNPKTDVTPSQVQRLVINIDLADDQPTVPLVFQSDQDPHEAAIAFGQQHGLSQSYIDRIEEFVANHVGGTHEGQDR</sequence>
<dbReference type="Proteomes" id="UP000279236">
    <property type="component" value="Unassembled WGS sequence"/>
</dbReference>
<feature type="repeat" description="WD" evidence="4">
    <location>
        <begin position="156"/>
        <end position="191"/>
    </location>
</feature>
<dbReference type="PANTHER" id="PTHR19849">
    <property type="entry name" value="PHOSPHOLIPASE A-2-ACTIVATING PROTEIN"/>
    <property type="match status" value="1"/>
</dbReference>
<dbReference type="PROSITE" id="PS50294">
    <property type="entry name" value="WD_REPEATS_REGION"/>
    <property type="match status" value="3"/>
</dbReference>
<accession>A0A427XJ62</accession>
<evidence type="ECO:0000313" key="7">
    <source>
        <dbReference type="EMBL" id="RSH78910.1"/>
    </source>
</evidence>
<feature type="repeat" description="WD" evidence="4">
    <location>
        <begin position="200"/>
        <end position="234"/>
    </location>
</feature>
<feature type="repeat" description="WD" evidence="4">
    <location>
        <begin position="112"/>
        <end position="144"/>
    </location>
</feature>
<evidence type="ECO:0000259" key="6">
    <source>
        <dbReference type="PROSITE" id="PS51394"/>
    </source>
</evidence>
<dbReference type="InterPro" id="IPR015943">
    <property type="entry name" value="WD40/YVTN_repeat-like_dom_sf"/>
</dbReference>
<dbReference type="GO" id="GO:0043161">
    <property type="term" value="P:proteasome-mediated ubiquitin-dependent protein catabolic process"/>
    <property type="evidence" value="ECO:0007669"/>
    <property type="project" value="TreeGrafter"/>
</dbReference>
<name>A0A427XJ62_9TREE</name>
<dbReference type="Gene3D" id="3.10.20.870">
    <property type="entry name" value="PFU (PLAA family ubiquitin binding), C-terminal domain"/>
    <property type="match status" value="1"/>
</dbReference>
<dbReference type="CDD" id="cd00200">
    <property type="entry name" value="WD40"/>
    <property type="match status" value="1"/>
</dbReference>
<dbReference type="GO" id="GO:0010992">
    <property type="term" value="P:ubiquitin recycling"/>
    <property type="evidence" value="ECO:0007669"/>
    <property type="project" value="TreeGrafter"/>
</dbReference>
<keyword evidence="3" id="KW-0677">Repeat</keyword>
<gene>
    <name evidence="7" type="ORF">EHS24_001833</name>
</gene>
<dbReference type="STRING" id="105984.A0A427XJ62"/>